<feature type="domain" description="DUF3502" evidence="1">
    <location>
        <begin position="396"/>
        <end position="463"/>
    </location>
</feature>
<reference evidence="2" key="1">
    <citation type="submission" date="2020-10" db="EMBL/GenBank/DDBJ databases">
        <authorList>
            <person name="Gilroy R."/>
        </authorList>
    </citation>
    <scope>NUCLEOTIDE SEQUENCE</scope>
    <source>
        <strain evidence="2">ChiSjej3B21-11622</strain>
    </source>
</reference>
<dbReference type="PANTHER" id="PTHR43649">
    <property type="entry name" value="ARABINOSE-BINDING PROTEIN-RELATED"/>
    <property type="match status" value="1"/>
</dbReference>
<sequence>MAGLPVLAEEEPVISITGVKVDTSLFDGEQISEALEDYVAPLIGGHVKLEFVELEHYEQVFSKYDVSNRMPDVFFLPSSQFLQTYQEHGKLLPLSDLLDTYGQGILDAVGDEMFQTQTIDGEIYAVPCLHDQATCNGFEYRVSIAEKYDLDMENVQTFEDLTAIFQELSEKAPDIIPCSDLAYCAWDRLTDELGVLMDYGQTSTVTNLYASDFYRDYCRFVYLWRENGYLLSNDVGLISGNRYVSSPEIFGKFTGLHPGLIYVDSADAGEQIDCIQLTPSFLYTSDTGIMRSNAFAVSSSCPYPEVAVKFLNLMYTDPNVMNLLTYGIEGKHYQVIDEENGIIDFAEGVTRENSDYAQFRGYFWGNQFLTYVWNGYPSDLWEQIQTFNDSAPRSVAFGFQYDSSAVQEEVYECTQVVNFYKPILEAGVGNMDEVLDAFLTALDNAGIDRIIEEKQRQLDEFLAGKEEP</sequence>
<dbReference type="SUPFAM" id="SSF53850">
    <property type="entry name" value="Periplasmic binding protein-like II"/>
    <property type="match status" value="1"/>
</dbReference>
<reference evidence="2" key="2">
    <citation type="journal article" date="2021" name="PeerJ">
        <title>Extensive microbial diversity within the chicken gut microbiome revealed by metagenomics and culture.</title>
        <authorList>
            <person name="Gilroy R."/>
            <person name="Ravi A."/>
            <person name="Getino M."/>
            <person name="Pursley I."/>
            <person name="Horton D.L."/>
            <person name="Alikhan N.F."/>
            <person name="Baker D."/>
            <person name="Gharbi K."/>
            <person name="Hall N."/>
            <person name="Watson M."/>
            <person name="Adriaenssens E.M."/>
            <person name="Foster-Nyarko E."/>
            <person name="Jarju S."/>
            <person name="Secka A."/>
            <person name="Antonio M."/>
            <person name="Oren A."/>
            <person name="Chaudhuri R.R."/>
            <person name="La Ragione R."/>
            <person name="Hildebrand F."/>
            <person name="Pallen M.J."/>
        </authorList>
    </citation>
    <scope>NUCLEOTIDE SEQUENCE</scope>
    <source>
        <strain evidence="2">ChiSjej3B21-11622</strain>
    </source>
</reference>
<name>A0A9D0ZW26_9FIRM</name>
<accession>A0A9D0ZW26</accession>
<dbReference type="Pfam" id="PF12010">
    <property type="entry name" value="DUF3502"/>
    <property type="match status" value="1"/>
</dbReference>
<dbReference type="Gene3D" id="3.40.190.10">
    <property type="entry name" value="Periplasmic binding protein-like II"/>
    <property type="match status" value="3"/>
</dbReference>
<dbReference type="InterPro" id="IPR050490">
    <property type="entry name" value="Bact_solute-bd_prot1"/>
</dbReference>
<proteinExistence type="predicted"/>
<comment type="caution">
    <text evidence="2">The sequence shown here is derived from an EMBL/GenBank/DDBJ whole genome shotgun (WGS) entry which is preliminary data.</text>
</comment>
<dbReference type="InterPro" id="IPR022627">
    <property type="entry name" value="DUF3502"/>
</dbReference>
<organism evidence="2 3">
    <name type="scientific">Candidatus Limivivens merdigallinarum</name>
    <dbReference type="NCBI Taxonomy" id="2840859"/>
    <lineage>
        <taxon>Bacteria</taxon>
        <taxon>Bacillati</taxon>
        <taxon>Bacillota</taxon>
        <taxon>Clostridia</taxon>
        <taxon>Lachnospirales</taxon>
        <taxon>Lachnospiraceae</taxon>
        <taxon>Lachnospiraceae incertae sedis</taxon>
        <taxon>Candidatus Limivivens</taxon>
    </lineage>
</organism>
<dbReference type="PANTHER" id="PTHR43649:SF17">
    <property type="entry name" value="ABC TRANSPORTER SOLUTE BINDING PROTEIN-SUGAR TRANSPORT"/>
    <property type="match status" value="1"/>
</dbReference>
<protein>
    <submittedName>
        <fullName evidence="2">ABC transporter substrate-binding protein</fullName>
    </submittedName>
</protein>
<dbReference type="Proteomes" id="UP000886886">
    <property type="component" value="Unassembled WGS sequence"/>
</dbReference>
<evidence type="ECO:0000313" key="2">
    <source>
        <dbReference type="EMBL" id="HIQ95743.1"/>
    </source>
</evidence>
<dbReference type="EMBL" id="DVFT01000057">
    <property type="protein sequence ID" value="HIQ95743.1"/>
    <property type="molecule type" value="Genomic_DNA"/>
</dbReference>
<evidence type="ECO:0000313" key="3">
    <source>
        <dbReference type="Proteomes" id="UP000886886"/>
    </source>
</evidence>
<gene>
    <name evidence="2" type="ORF">IAB26_04190</name>
</gene>
<dbReference type="AlphaFoldDB" id="A0A9D0ZW26"/>
<evidence type="ECO:0000259" key="1">
    <source>
        <dbReference type="Pfam" id="PF12010"/>
    </source>
</evidence>